<feature type="transmembrane region" description="Helical" evidence="14">
    <location>
        <begin position="16"/>
        <end position="37"/>
    </location>
</feature>
<comment type="catalytic activity">
    <reaction evidence="1">
        <text>ATP + protein L-histidine = ADP + protein N-phospho-L-histidine.</text>
        <dbReference type="EC" id="2.7.13.3"/>
    </reaction>
</comment>
<keyword evidence="12" id="KW-0902">Two-component regulatory system</keyword>
<dbReference type="InterPro" id="IPR003594">
    <property type="entry name" value="HATPase_dom"/>
</dbReference>
<dbReference type="PROSITE" id="PS50109">
    <property type="entry name" value="HIS_KIN"/>
    <property type="match status" value="1"/>
</dbReference>
<evidence type="ECO:0000256" key="11">
    <source>
        <dbReference type="ARBA" id="ARBA00022989"/>
    </source>
</evidence>
<organism evidence="17 18">
    <name type="scientific">Candidatus Aquitaenariimonas noxiae</name>
    <dbReference type="NCBI Taxonomy" id="1974741"/>
    <lineage>
        <taxon>Bacteria</taxon>
        <taxon>Pseudomonadati</taxon>
        <taxon>Candidatus Omnitrophota</taxon>
        <taxon>Candidatus Aquitaenariimonas</taxon>
    </lineage>
</organism>
<evidence type="ECO:0000256" key="7">
    <source>
        <dbReference type="ARBA" id="ARBA00022692"/>
    </source>
</evidence>
<dbReference type="SUPFAM" id="SSF158472">
    <property type="entry name" value="HAMP domain-like"/>
    <property type="match status" value="1"/>
</dbReference>
<dbReference type="Pfam" id="PF02518">
    <property type="entry name" value="HATPase_c"/>
    <property type="match status" value="1"/>
</dbReference>
<dbReference type="CDD" id="cd06225">
    <property type="entry name" value="HAMP"/>
    <property type="match status" value="1"/>
</dbReference>
<protein>
    <recommendedName>
        <fullName evidence="3">histidine kinase</fullName>
        <ecNumber evidence="3">2.7.13.3</ecNumber>
    </recommendedName>
</protein>
<evidence type="ECO:0000256" key="12">
    <source>
        <dbReference type="ARBA" id="ARBA00023012"/>
    </source>
</evidence>
<dbReference type="GO" id="GO:0005886">
    <property type="term" value="C:plasma membrane"/>
    <property type="evidence" value="ECO:0007669"/>
    <property type="project" value="UniProtKB-SubCell"/>
</dbReference>
<keyword evidence="13 14" id="KW-0472">Membrane</keyword>
<keyword evidence="5" id="KW-0597">Phosphoprotein</keyword>
<comment type="caution">
    <text evidence="17">The sequence shown here is derived from an EMBL/GenBank/DDBJ whole genome shotgun (WGS) entry which is preliminary data.</text>
</comment>
<dbReference type="Pfam" id="PF00672">
    <property type="entry name" value="HAMP"/>
    <property type="match status" value="1"/>
</dbReference>
<evidence type="ECO:0000256" key="6">
    <source>
        <dbReference type="ARBA" id="ARBA00022679"/>
    </source>
</evidence>
<dbReference type="FunFam" id="3.30.565.10:FF:000006">
    <property type="entry name" value="Sensor histidine kinase WalK"/>
    <property type="match status" value="1"/>
</dbReference>
<evidence type="ECO:0000313" key="17">
    <source>
        <dbReference type="EMBL" id="PIU40965.1"/>
    </source>
</evidence>
<dbReference type="AlphaFoldDB" id="A0A2J0KRF1"/>
<feature type="domain" description="HAMP" evidence="16">
    <location>
        <begin position="38"/>
        <end position="91"/>
    </location>
</feature>
<dbReference type="InterPro" id="IPR050398">
    <property type="entry name" value="HssS/ArlS-like"/>
</dbReference>
<evidence type="ECO:0000259" key="16">
    <source>
        <dbReference type="PROSITE" id="PS50885"/>
    </source>
</evidence>
<gene>
    <name evidence="17" type="ORF">COS99_07825</name>
</gene>
<dbReference type="InterPro" id="IPR036890">
    <property type="entry name" value="HATPase_C_sf"/>
</dbReference>
<dbReference type="PRINTS" id="PR00344">
    <property type="entry name" value="BCTRLSENSOR"/>
</dbReference>
<dbReference type="FunFam" id="1.10.287.130:FF:000001">
    <property type="entry name" value="Two-component sensor histidine kinase"/>
    <property type="match status" value="1"/>
</dbReference>
<evidence type="ECO:0000256" key="8">
    <source>
        <dbReference type="ARBA" id="ARBA00022741"/>
    </source>
</evidence>
<dbReference type="InterPro" id="IPR036097">
    <property type="entry name" value="HisK_dim/P_sf"/>
</dbReference>
<evidence type="ECO:0000256" key="14">
    <source>
        <dbReference type="SAM" id="Phobius"/>
    </source>
</evidence>
<keyword evidence="4" id="KW-1003">Cell membrane</keyword>
<dbReference type="EC" id="2.7.13.3" evidence="3"/>
<keyword evidence="9" id="KW-0418">Kinase</keyword>
<evidence type="ECO:0000256" key="13">
    <source>
        <dbReference type="ARBA" id="ARBA00023136"/>
    </source>
</evidence>
<dbReference type="SMART" id="SM00304">
    <property type="entry name" value="HAMP"/>
    <property type="match status" value="1"/>
</dbReference>
<dbReference type="Gene3D" id="1.10.287.130">
    <property type="match status" value="1"/>
</dbReference>
<evidence type="ECO:0000256" key="5">
    <source>
        <dbReference type="ARBA" id="ARBA00022553"/>
    </source>
</evidence>
<accession>A0A2J0KRF1</accession>
<dbReference type="EMBL" id="PEWV01000074">
    <property type="protein sequence ID" value="PIU40965.1"/>
    <property type="molecule type" value="Genomic_DNA"/>
</dbReference>
<dbReference type="InterPro" id="IPR003660">
    <property type="entry name" value="HAMP_dom"/>
</dbReference>
<evidence type="ECO:0000256" key="2">
    <source>
        <dbReference type="ARBA" id="ARBA00004651"/>
    </source>
</evidence>
<name>A0A2J0KRF1_9BACT</name>
<dbReference type="GO" id="GO:0000155">
    <property type="term" value="F:phosphorelay sensor kinase activity"/>
    <property type="evidence" value="ECO:0007669"/>
    <property type="project" value="InterPro"/>
</dbReference>
<dbReference type="PROSITE" id="PS50885">
    <property type="entry name" value="HAMP"/>
    <property type="match status" value="1"/>
</dbReference>
<evidence type="ECO:0000256" key="1">
    <source>
        <dbReference type="ARBA" id="ARBA00000085"/>
    </source>
</evidence>
<keyword evidence="8" id="KW-0547">Nucleotide-binding</keyword>
<evidence type="ECO:0000256" key="10">
    <source>
        <dbReference type="ARBA" id="ARBA00022840"/>
    </source>
</evidence>
<dbReference type="Gene3D" id="6.10.340.10">
    <property type="match status" value="1"/>
</dbReference>
<keyword evidence="7 14" id="KW-0812">Transmembrane</keyword>
<dbReference type="SUPFAM" id="SSF55874">
    <property type="entry name" value="ATPase domain of HSP90 chaperone/DNA topoisomerase II/histidine kinase"/>
    <property type="match status" value="1"/>
</dbReference>
<keyword evidence="11 14" id="KW-1133">Transmembrane helix</keyword>
<dbReference type="Gene3D" id="3.30.565.10">
    <property type="entry name" value="Histidine kinase-like ATPase, C-terminal domain"/>
    <property type="match status" value="1"/>
</dbReference>
<dbReference type="SUPFAM" id="SSF47384">
    <property type="entry name" value="Homodimeric domain of signal transducing histidine kinase"/>
    <property type="match status" value="1"/>
</dbReference>
<keyword evidence="10" id="KW-0067">ATP-binding</keyword>
<dbReference type="CDD" id="cd00075">
    <property type="entry name" value="HATPase"/>
    <property type="match status" value="1"/>
</dbReference>
<evidence type="ECO:0000256" key="4">
    <source>
        <dbReference type="ARBA" id="ARBA00022475"/>
    </source>
</evidence>
<proteinExistence type="predicted"/>
<feature type="domain" description="Histidine kinase" evidence="15">
    <location>
        <begin position="99"/>
        <end position="313"/>
    </location>
</feature>
<evidence type="ECO:0000256" key="3">
    <source>
        <dbReference type="ARBA" id="ARBA00012438"/>
    </source>
</evidence>
<dbReference type="PANTHER" id="PTHR45528:SF1">
    <property type="entry name" value="SENSOR HISTIDINE KINASE CPXA"/>
    <property type="match status" value="1"/>
</dbReference>
<dbReference type="InterPro" id="IPR003661">
    <property type="entry name" value="HisK_dim/P_dom"/>
</dbReference>
<dbReference type="InterPro" id="IPR005467">
    <property type="entry name" value="His_kinase_dom"/>
</dbReference>
<dbReference type="SMART" id="SM00387">
    <property type="entry name" value="HATPase_c"/>
    <property type="match status" value="1"/>
</dbReference>
<comment type="subcellular location">
    <subcellularLocation>
        <location evidence="2">Cell membrane</location>
        <topology evidence="2">Multi-pass membrane protein</topology>
    </subcellularLocation>
</comment>
<dbReference type="SMART" id="SM00388">
    <property type="entry name" value="HisKA"/>
    <property type="match status" value="1"/>
</dbReference>
<evidence type="ECO:0000256" key="9">
    <source>
        <dbReference type="ARBA" id="ARBA00022777"/>
    </source>
</evidence>
<dbReference type="Proteomes" id="UP000230052">
    <property type="component" value="Unassembled WGS sequence"/>
</dbReference>
<reference evidence="17 18" key="1">
    <citation type="submission" date="2017-09" db="EMBL/GenBank/DDBJ databases">
        <title>Depth-based differentiation of microbial function through sediment-hosted aquifers and enrichment of novel symbionts in the deep terrestrial subsurface.</title>
        <authorList>
            <person name="Probst A.J."/>
            <person name="Ladd B."/>
            <person name="Jarett J.K."/>
            <person name="Geller-Mcgrath D.E."/>
            <person name="Sieber C.M."/>
            <person name="Emerson J.B."/>
            <person name="Anantharaman K."/>
            <person name="Thomas B.C."/>
            <person name="Malmstrom R."/>
            <person name="Stieglmeier M."/>
            <person name="Klingl A."/>
            <person name="Woyke T."/>
            <person name="Ryan C.M."/>
            <person name="Banfield J.F."/>
        </authorList>
    </citation>
    <scope>NUCLEOTIDE SEQUENCE [LARGE SCALE GENOMIC DNA]</scope>
    <source>
        <strain evidence="17">CG07_land_8_20_14_0_80_42_15</strain>
    </source>
</reference>
<keyword evidence="6" id="KW-0808">Transferase</keyword>
<dbReference type="Pfam" id="PF00512">
    <property type="entry name" value="HisKA"/>
    <property type="match status" value="1"/>
</dbReference>
<dbReference type="PANTHER" id="PTHR45528">
    <property type="entry name" value="SENSOR HISTIDINE KINASE CPXA"/>
    <property type="match status" value="1"/>
</dbReference>
<dbReference type="GO" id="GO:0005524">
    <property type="term" value="F:ATP binding"/>
    <property type="evidence" value="ECO:0007669"/>
    <property type="project" value="UniProtKB-KW"/>
</dbReference>
<evidence type="ECO:0000259" key="15">
    <source>
        <dbReference type="PROSITE" id="PS50109"/>
    </source>
</evidence>
<evidence type="ECO:0000313" key="18">
    <source>
        <dbReference type="Proteomes" id="UP000230052"/>
    </source>
</evidence>
<dbReference type="CDD" id="cd00082">
    <property type="entry name" value="HisKA"/>
    <property type="match status" value="1"/>
</dbReference>
<dbReference type="InterPro" id="IPR004358">
    <property type="entry name" value="Sig_transdc_His_kin-like_C"/>
</dbReference>
<sequence length="314" mass="35117">MSPLDTVCSNLKRLRTLLFVLLPAAVILAGILGTFLAKVTLRSFNKMIGTIHQIEAKNLKLRINAPDTGDEIKKIADTFDNMLERLDKAFSSQKQFAQDISHELKTPLTVLKGELEVALKKSRSPKEYESILSSSLEEIDKIAKIVESLLTLAKFDSKEEPLNIGRMDLNLLIQEIVSDMKILAEQKNVEIKFLQRKEMILNGDRDQLKRLFVNLLDNAIKYTPQGGKIILESKKEGKIINIEISDTGIGISQDELPRIFDRFYTVDKSRSGVGFGLGLSIVKSIVEAHKGNIEVKSVLNKGTTFTVHLPVYPA</sequence>